<feature type="chain" id="PRO_5028916182" evidence="4">
    <location>
        <begin position="30"/>
        <end position="580"/>
    </location>
</feature>
<dbReference type="Proteomes" id="UP000516072">
    <property type="component" value="Chromosome"/>
</dbReference>
<dbReference type="PROSITE" id="PS50005">
    <property type="entry name" value="TPR"/>
    <property type="match status" value="3"/>
</dbReference>
<name>A0A7G1QBS7_9GAMM</name>
<dbReference type="AlphaFoldDB" id="A0A7G1QBS7"/>
<evidence type="ECO:0000256" key="3">
    <source>
        <dbReference type="PROSITE-ProRule" id="PRU00339"/>
    </source>
</evidence>
<dbReference type="RefSeq" id="WP_197744385.1">
    <property type="nucleotide sequence ID" value="NZ_LR778175.1"/>
</dbReference>
<dbReference type="PANTHER" id="PTHR44943">
    <property type="entry name" value="CELLULOSE SYNTHASE OPERON PROTEIN C"/>
    <property type="match status" value="1"/>
</dbReference>
<feature type="repeat" description="TPR" evidence="3">
    <location>
        <begin position="297"/>
        <end position="330"/>
    </location>
</feature>
<dbReference type="EMBL" id="LR778175">
    <property type="protein sequence ID" value="CAB1277594.1"/>
    <property type="molecule type" value="Genomic_DNA"/>
</dbReference>
<evidence type="ECO:0000256" key="4">
    <source>
        <dbReference type="SAM" id="SignalP"/>
    </source>
</evidence>
<keyword evidence="6" id="KW-1185">Reference proteome</keyword>
<evidence type="ECO:0000256" key="2">
    <source>
        <dbReference type="ARBA" id="ARBA00022803"/>
    </source>
</evidence>
<dbReference type="PROSITE" id="PS51257">
    <property type="entry name" value="PROKAR_LIPOPROTEIN"/>
    <property type="match status" value="1"/>
</dbReference>
<keyword evidence="4" id="KW-0732">Signal</keyword>
<dbReference type="Pfam" id="PF13432">
    <property type="entry name" value="TPR_16"/>
    <property type="match status" value="2"/>
</dbReference>
<dbReference type="InterPro" id="IPR011990">
    <property type="entry name" value="TPR-like_helical_dom_sf"/>
</dbReference>
<dbReference type="Pfam" id="PF13424">
    <property type="entry name" value="TPR_12"/>
    <property type="match status" value="1"/>
</dbReference>
<sequence length="580" mass="66290">MKQTPFPLVFQLTLSLLLVSCTLSKTNLAAEKIDKNTLQYTEKENKSSYSYGSLTPKLLYQLISAEIAGQQGQIAYAMENYLLAAESTQDIRLAERATRIALFARNISYATRASKLWVQIDPKNEDARQVLIAMLLQQEKYNEVKNHLTQLVIYNTKSKEEIFLQIAILLIKAPDSKAATSLMRGLDAFQRKDPDALYGYAYLTLELNQFEESLQAISQISKQFSNSDKIIAMEANILEKQGKEDESVQILRAAVKNNKKASFFLRLAYGQTLMRVGSDLEAHKIFNQLEKEQPENPDVLLGQGALAIDQREYKQAEDYFRQLLKIDPSTTQARFYLGRLAELQNRPEIAMNWYSSITQGSLIIDAQIRQAILLAKQHYTEEARNHLHLLSQKFPEQKVRFQLAEGEILTNADRYEEALSYYSKALENQPEEIELLYARAMVAENLNKLDIVENDLHHILTASPDNAEALNALGYTLVVQTHRFNEALEYVSKAMKLKPNNAFILDSMGWIHYRLGDYDKAAHYLLKAIEIRKDPEIAAHLGEVLWSKGDESGARKVWEHALEDNQNSKVLLEVMQRFQK</sequence>
<proteinExistence type="predicted"/>
<organism evidence="5 6">
    <name type="scientific">Candidatus Nitrosacidococcus tergens</name>
    <dbReference type="NCBI Taxonomy" id="553981"/>
    <lineage>
        <taxon>Bacteria</taxon>
        <taxon>Pseudomonadati</taxon>
        <taxon>Pseudomonadota</taxon>
        <taxon>Gammaproteobacteria</taxon>
        <taxon>Chromatiales</taxon>
        <taxon>Chromatiaceae</taxon>
        <taxon>Candidatus Nitrosacidococcus</taxon>
    </lineage>
</organism>
<evidence type="ECO:0000313" key="6">
    <source>
        <dbReference type="Proteomes" id="UP000516072"/>
    </source>
</evidence>
<feature type="repeat" description="TPR" evidence="3">
    <location>
        <begin position="502"/>
        <end position="535"/>
    </location>
</feature>
<dbReference type="SMART" id="SM00028">
    <property type="entry name" value="TPR"/>
    <property type="match status" value="7"/>
</dbReference>
<dbReference type="InterPro" id="IPR051685">
    <property type="entry name" value="Ycf3/AcsC/BcsC/TPR_MFPF"/>
</dbReference>
<feature type="signal peptide" evidence="4">
    <location>
        <begin position="1"/>
        <end position="29"/>
    </location>
</feature>
<dbReference type="KEGG" id="ntg:NSCAC_1746"/>
<keyword evidence="1" id="KW-0677">Repeat</keyword>
<evidence type="ECO:0000313" key="5">
    <source>
        <dbReference type="EMBL" id="CAB1277594.1"/>
    </source>
</evidence>
<dbReference type="InterPro" id="IPR019734">
    <property type="entry name" value="TPR_rpt"/>
</dbReference>
<protein>
    <submittedName>
        <fullName evidence="5">Tetratricopeptide TPR_2 repeat protein</fullName>
    </submittedName>
</protein>
<feature type="repeat" description="TPR" evidence="3">
    <location>
        <begin position="399"/>
        <end position="432"/>
    </location>
</feature>
<gene>
    <name evidence="5" type="ORF">NSCAC_1746</name>
</gene>
<dbReference type="Gene3D" id="1.25.40.10">
    <property type="entry name" value="Tetratricopeptide repeat domain"/>
    <property type="match status" value="2"/>
</dbReference>
<reference evidence="5 6" key="1">
    <citation type="submission" date="2020-03" db="EMBL/GenBank/DDBJ databases">
        <authorList>
            <person name="Picone N."/>
        </authorList>
    </citation>
    <scope>NUCLEOTIDE SEQUENCE [LARGE SCALE GENOMIC DNA]</scope>
    <source>
        <strain evidence="5">NSCAC1</strain>
    </source>
</reference>
<dbReference type="SUPFAM" id="SSF48452">
    <property type="entry name" value="TPR-like"/>
    <property type="match status" value="2"/>
</dbReference>
<accession>A0A7G1QBS7</accession>
<evidence type="ECO:0000256" key="1">
    <source>
        <dbReference type="ARBA" id="ARBA00022737"/>
    </source>
</evidence>
<dbReference type="PANTHER" id="PTHR44943:SF8">
    <property type="entry name" value="TPR REPEAT-CONTAINING PROTEIN MJ0263"/>
    <property type="match status" value="1"/>
</dbReference>
<keyword evidence="2 3" id="KW-0802">TPR repeat</keyword>